<dbReference type="EMBL" id="QGNW01001134">
    <property type="protein sequence ID" value="RVW54032.1"/>
    <property type="molecule type" value="Genomic_DNA"/>
</dbReference>
<feature type="compositionally biased region" description="Polar residues" evidence="1">
    <location>
        <begin position="26"/>
        <end position="40"/>
    </location>
</feature>
<feature type="region of interest" description="Disordered" evidence="1">
    <location>
        <begin position="1"/>
        <end position="75"/>
    </location>
</feature>
<evidence type="ECO:0000313" key="2">
    <source>
        <dbReference type="EMBL" id="RVW54032.1"/>
    </source>
</evidence>
<dbReference type="PANTHER" id="PTHR33730:SF4">
    <property type="entry name" value="OS05G0542732 PROTEIN"/>
    <property type="match status" value="1"/>
</dbReference>
<accession>A0A438F321</accession>
<dbReference type="InterPro" id="IPR031421">
    <property type="entry name" value="DUF4666"/>
</dbReference>
<sequence>MATLQRSAVSFRRQGSSGSVWEDKFSSGNMHNMMQKQGNADQRELRPCQSVVRPSRSTMAPSICPRSLSTPAGKPASHKAFGFGFLGVFRRPIPRQRHTSGNDAHQL</sequence>
<feature type="compositionally biased region" description="Polar residues" evidence="1">
    <location>
        <begin position="1"/>
        <end position="19"/>
    </location>
</feature>
<evidence type="ECO:0000313" key="3">
    <source>
        <dbReference type="Proteomes" id="UP000288805"/>
    </source>
</evidence>
<organism evidence="2 3">
    <name type="scientific">Vitis vinifera</name>
    <name type="common">Grape</name>
    <dbReference type="NCBI Taxonomy" id="29760"/>
    <lineage>
        <taxon>Eukaryota</taxon>
        <taxon>Viridiplantae</taxon>
        <taxon>Streptophyta</taxon>
        <taxon>Embryophyta</taxon>
        <taxon>Tracheophyta</taxon>
        <taxon>Spermatophyta</taxon>
        <taxon>Magnoliopsida</taxon>
        <taxon>eudicotyledons</taxon>
        <taxon>Gunneridae</taxon>
        <taxon>Pentapetalae</taxon>
        <taxon>rosids</taxon>
        <taxon>Vitales</taxon>
        <taxon>Vitaceae</taxon>
        <taxon>Viteae</taxon>
        <taxon>Vitis</taxon>
    </lineage>
</organism>
<dbReference type="PANTHER" id="PTHR33730">
    <property type="entry name" value="OS05G0542732 PROTEIN-RELATED"/>
    <property type="match status" value="1"/>
</dbReference>
<comment type="caution">
    <text evidence="2">The sequence shown here is derived from an EMBL/GenBank/DDBJ whole genome shotgun (WGS) entry which is preliminary data.</text>
</comment>
<gene>
    <name evidence="2" type="ORF">CK203_080415</name>
</gene>
<protein>
    <submittedName>
        <fullName evidence="2">Uncharacterized protein</fullName>
    </submittedName>
</protein>
<dbReference type="AlphaFoldDB" id="A0A438F321"/>
<name>A0A438F321_VITVI</name>
<dbReference type="Pfam" id="PF15697">
    <property type="entry name" value="DUF4666"/>
    <property type="match status" value="1"/>
</dbReference>
<reference evidence="2 3" key="1">
    <citation type="journal article" date="2018" name="PLoS Genet.">
        <title>Population sequencing reveals clonal diversity and ancestral inbreeding in the grapevine cultivar Chardonnay.</title>
        <authorList>
            <person name="Roach M.J."/>
            <person name="Johnson D.L."/>
            <person name="Bohlmann J."/>
            <person name="van Vuuren H.J."/>
            <person name="Jones S.J."/>
            <person name="Pretorius I.S."/>
            <person name="Schmidt S.A."/>
            <person name="Borneman A.R."/>
        </authorList>
    </citation>
    <scope>NUCLEOTIDE SEQUENCE [LARGE SCALE GENOMIC DNA]</scope>
    <source>
        <strain evidence="3">cv. Chardonnay</strain>
        <tissue evidence="2">Leaf</tissue>
    </source>
</reference>
<proteinExistence type="predicted"/>
<evidence type="ECO:0000256" key="1">
    <source>
        <dbReference type="SAM" id="MobiDB-lite"/>
    </source>
</evidence>
<dbReference type="Proteomes" id="UP000288805">
    <property type="component" value="Unassembled WGS sequence"/>
</dbReference>